<dbReference type="Proteomes" id="UP000015354">
    <property type="component" value="Unassembled WGS sequence"/>
</dbReference>
<organism evidence="2 3">
    <name type="scientific">Strigomonas culicis</name>
    <dbReference type="NCBI Taxonomy" id="28005"/>
    <lineage>
        <taxon>Eukaryota</taxon>
        <taxon>Discoba</taxon>
        <taxon>Euglenozoa</taxon>
        <taxon>Kinetoplastea</taxon>
        <taxon>Metakinetoplastina</taxon>
        <taxon>Trypanosomatida</taxon>
        <taxon>Trypanosomatidae</taxon>
        <taxon>Strigomonadinae</taxon>
        <taxon>Strigomonas</taxon>
    </lineage>
</organism>
<feature type="compositionally biased region" description="Low complexity" evidence="1">
    <location>
        <begin position="64"/>
        <end position="79"/>
    </location>
</feature>
<dbReference type="OrthoDB" id="239042at2759"/>
<accession>S9V3Q5</accession>
<keyword evidence="3" id="KW-1185">Reference proteome</keyword>
<feature type="region of interest" description="Disordered" evidence="1">
    <location>
        <begin position="58"/>
        <end position="87"/>
    </location>
</feature>
<gene>
    <name evidence="2" type="ORF">STCU_01035</name>
</gene>
<evidence type="ECO:0000256" key="1">
    <source>
        <dbReference type="SAM" id="MobiDB-lite"/>
    </source>
</evidence>
<protein>
    <recommendedName>
        <fullName evidence="4">Fungal lipase-like domain-containing protein</fullName>
    </recommendedName>
</protein>
<dbReference type="SUPFAM" id="SSF53474">
    <property type="entry name" value="alpha/beta-Hydrolases"/>
    <property type="match status" value="1"/>
</dbReference>
<name>S9V3Q5_9TRYP</name>
<dbReference type="EMBL" id="ATMH01001035">
    <property type="protein sequence ID" value="EPY35639.1"/>
    <property type="molecule type" value="Genomic_DNA"/>
</dbReference>
<dbReference type="AlphaFoldDB" id="S9V3Q5"/>
<comment type="caution">
    <text evidence="2">The sequence shown here is derived from an EMBL/GenBank/DDBJ whole genome shotgun (WGS) entry which is preliminary data.</text>
</comment>
<sequence>MGAHNFKSAALHYGDKPSLEQIKTAPKLSVEEVPSLQLVPPSTYAALSAHTYQLNDGTRKEATKTAAGSAPKGAKGPTAVHKKVPASSEGLPKGWQVLLDCSSFNLNREGYFAVAYVNRAARHCIIAQRGTYEVLGLRAGVWVYFDEITIQFCLAKEFSHQVHQNLQRHITTGEEWVVSYTGHSLGAVIAATRAVEEGTFAVTFESPGTRKFFEQVVGSDPRALDAALLTYLSPPNPINTLKPHCGCLVMVPSLAAALPSSLLLNPSASDGGGAAGLQTAPAAPTASYRNFFSPSRLRLPSIRAQEYMRDYMLRGVGVGVPELQQYVSKIEPVIREMIEQTYQVHSIHNICRYFAKGEEQDEEQLVLRWPSHLMQFVEYYNTSRAMEDPENQLMYVDQAYKGMLERLYLTKRREHYRLPLQYVCQEGIRFVRAWHVLTPEEKSTLPLSLLHHKTLNTIRVDGDDLVSDVLTALQAKQYLAIVTVRHKELGANTVPSSKL</sequence>
<reference evidence="2 3" key="1">
    <citation type="journal article" date="2013" name="PLoS ONE">
        <title>Predicting the Proteins of Angomonas deanei, Strigomonas culicis and Their Respective Endosymbionts Reveals New Aspects of the Trypanosomatidae Family.</title>
        <authorList>
            <person name="Motta M.C."/>
            <person name="Martins A.C."/>
            <person name="de Souza S.S."/>
            <person name="Catta-Preta C.M."/>
            <person name="Silva R."/>
            <person name="Klein C.C."/>
            <person name="de Almeida L.G."/>
            <person name="de Lima Cunha O."/>
            <person name="Ciapina L.P."/>
            <person name="Brocchi M."/>
            <person name="Colabardini A.C."/>
            <person name="de Araujo Lima B."/>
            <person name="Machado C.R."/>
            <person name="de Almeida Soares C.M."/>
            <person name="Probst C.M."/>
            <person name="de Menezes C.B."/>
            <person name="Thompson C.E."/>
            <person name="Bartholomeu D.C."/>
            <person name="Gradia D.F."/>
            <person name="Pavoni D.P."/>
            <person name="Grisard E.C."/>
            <person name="Fantinatti-Garboggini F."/>
            <person name="Marchini F.K."/>
            <person name="Rodrigues-Luiz G.F."/>
            <person name="Wagner G."/>
            <person name="Goldman G.H."/>
            <person name="Fietto J.L."/>
            <person name="Elias M.C."/>
            <person name="Goldman M.H."/>
            <person name="Sagot M.F."/>
            <person name="Pereira M."/>
            <person name="Stoco P.H."/>
            <person name="de Mendonca-Neto R.P."/>
            <person name="Teixeira S.M."/>
            <person name="Maciel T.E."/>
            <person name="de Oliveira Mendes T.A."/>
            <person name="Urmenyi T.P."/>
            <person name="de Souza W."/>
            <person name="Schenkman S."/>
            <person name="de Vasconcelos A.T."/>
        </authorList>
    </citation>
    <scope>NUCLEOTIDE SEQUENCE [LARGE SCALE GENOMIC DNA]</scope>
</reference>
<evidence type="ECO:0008006" key="4">
    <source>
        <dbReference type="Google" id="ProtNLM"/>
    </source>
</evidence>
<evidence type="ECO:0000313" key="3">
    <source>
        <dbReference type="Proteomes" id="UP000015354"/>
    </source>
</evidence>
<dbReference type="InterPro" id="IPR029058">
    <property type="entry name" value="AB_hydrolase_fold"/>
</dbReference>
<evidence type="ECO:0000313" key="2">
    <source>
        <dbReference type="EMBL" id="EPY35639.1"/>
    </source>
</evidence>
<proteinExistence type="predicted"/>